<feature type="region of interest" description="Disordered" evidence="1">
    <location>
        <begin position="245"/>
        <end position="269"/>
    </location>
</feature>
<feature type="region of interest" description="Disordered" evidence="1">
    <location>
        <begin position="82"/>
        <end position="108"/>
    </location>
</feature>
<comment type="caution">
    <text evidence="3">The sequence shown here is derived from an EMBL/GenBank/DDBJ whole genome shotgun (WGS) entry which is preliminary data.</text>
</comment>
<keyword evidence="2" id="KW-0732">Signal</keyword>
<dbReference type="PANTHER" id="PTHR36578:SF2">
    <property type="entry name" value="PA14 DOMAIN-CONTAINING PROTEIN"/>
    <property type="match status" value="1"/>
</dbReference>
<feature type="region of interest" description="Disordered" evidence="1">
    <location>
        <begin position="731"/>
        <end position="757"/>
    </location>
</feature>
<feature type="region of interest" description="Disordered" evidence="1">
    <location>
        <begin position="540"/>
        <end position="574"/>
    </location>
</feature>
<sequence>MKRGIVALASLASLVSAQSINIAGIPGAIPTGVFNLPVVYATAGQPAVTATTLAVSATASSDPSATSLIDAVARASVGASSVQRRRMRKRDGTCAPQPSGITHQSSPDTPAGFVADPFYAQAANNAAAPAGYTTMFTNLNASNSANQYMGYTLLPSYDVQSCASKCSAITGCNSVNIYFERDPTLDPNAIDCPNPASTINVKCVFWGDVVGLINANNYGQWRDSFQVLIAGSNGYVSNALLPKPTSSSSAAPTSSATSTSPTAVSSSSSTTSAVAGPTLSLLSAFFGQQDVTSLAQTKLKSGNGYYLDTFNLVPTLGVDPWVGNPKLITLLYMNGTTLRTFAISEAEGRDSLFPTYTNCDGWNCVGNAVTVSPPANSPIKLVSVVYGDKQITQKSVYTYIYNQAISKTTMNVGSWLFGYNPVLITRPGYKASCVIWYYSAADNYQTLRAFTGKDNVAADGDRFAWNGADFALIENTRVFLIPPSSIQEPLRDSTNRKCLTHSTGSWKARNPHHLTDLEISDIGSSDTSIYNASTAPSYMSDLTSSSDRDHSSEHSFPAPKHRLQPTHARAKSEGLSQHDMVRFVNRPHGTPLFTIVEQKSLATIRAQLSFASFGTRGPAYLGTTSSGKPKAASVDDTMLFKSRRGSRNTETSSNVDVQSPRNDPVHPLQPPFRPPHRIKTPVGVPQWHANTRVSFLRRMARALRSARSLSLRNGTLFVVRTLRGEIRSRRRVQSQRWRPPVSGHSTYGYTEPTEHPLNNVRSAEVPQAESNIQEEIPALPIPQPTVVERQSLDRRCRSLSLDVSHAQRALGAIDGNAIPINPARALRARSVPVPRKLRAPGTELNMRPSTQSSQSIQDRQPYPSDTMRTTDMIESFPCPPSRSATKARAKLQFFAPTPHRAPSVPFLSTTSNDGHPGSLCAVGPLVPAEGRGDIGSSSTPPIRGEQARYTFSGIPIYRDDAASLHSHDRLRLNRMSDADSVDHQVRPTVDDATIQEEAQTGPFEPAGTVFNPVSHRRISSLDSKSMTFQDPVGSTPVAQTCPRLIPQLQLAVQGTSQAGHMVSPAVQKQNNKFWRVELGKLRSRVVQKRDRSQRWRREISKTLVRSLRQMGHICLCQDESEEGSNDGAGPRAVQRVPV</sequence>
<reference evidence="3 4" key="1">
    <citation type="submission" date="2018-10" db="EMBL/GenBank/DDBJ databases">
        <title>Fifty Aureobasidium pullulans genomes reveal a recombining polyextremotolerant generalist.</title>
        <authorList>
            <person name="Gostincar C."/>
            <person name="Turk M."/>
            <person name="Zajc J."/>
            <person name="Gunde-Cimerman N."/>
        </authorList>
    </citation>
    <scope>NUCLEOTIDE SEQUENCE [LARGE SCALE GENOMIC DNA]</scope>
    <source>
        <strain evidence="3 4">EXF-3380</strain>
    </source>
</reference>
<evidence type="ECO:0000313" key="3">
    <source>
        <dbReference type="EMBL" id="TIA64028.1"/>
    </source>
</evidence>
<evidence type="ECO:0000256" key="2">
    <source>
        <dbReference type="SAM" id="SignalP"/>
    </source>
</evidence>
<gene>
    <name evidence="3" type="ORF">D6C83_02675</name>
</gene>
<evidence type="ECO:0000256" key="1">
    <source>
        <dbReference type="SAM" id="MobiDB-lite"/>
    </source>
</evidence>
<dbReference type="AlphaFoldDB" id="A0A4T0DQF7"/>
<dbReference type="Proteomes" id="UP000304947">
    <property type="component" value="Unassembled WGS sequence"/>
</dbReference>
<feature type="compositionally biased region" description="Polar residues" evidence="1">
    <location>
        <begin position="847"/>
        <end position="858"/>
    </location>
</feature>
<dbReference type="PANTHER" id="PTHR36578">
    <property type="entry name" value="CHROMOSOME 15, WHOLE GENOME SHOTGUN SEQUENCE"/>
    <property type="match status" value="1"/>
</dbReference>
<feature type="region of interest" description="Disordered" evidence="1">
    <location>
        <begin position="1119"/>
        <end position="1138"/>
    </location>
</feature>
<accession>A0A4T0DQF7</accession>
<protein>
    <submittedName>
        <fullName evidence="3">Uncharacterized protein</fullName>
    </submittedName>
</protein>
<dbReference type="EMBL" id="QZBU01000605">
    <property type="protein sequence ID" value="TIA64028.1"/>
    <property type="molecule type" value="Genomic_DNA"/>
</dbReference>
<proteinExistence type="predicted"/>
<organism evidence="3 4">
    <name type="scientific">Aureobasidium pullulans</name>
    <name type="common">Black yeast</name>
    <name type="synonym">Pullularia pullulans</name>
    <dbReference type="NCBI Taxonomy" id="5580"/>
    <lineage>
        <taxon>Eukaryota</taxon>
        <taxon>Fungi</taxon>
        <taxon>Dikarya</taxon>
        <taxon>Ascomycota</taxon>
        <taxon>Pezizomycotina</taxon>
        <taxon>Dothideomycetes</taxon>
        <taxon>Dothideomycetidae</taxon>
        <taxon>Dothideales</taxon>
        <taxon>Saccotheciaceae</taxon>
        <taxon>Aureobasidium</taxon>
    </lineage>
</organism>
<evidence type="ECO:0000313" key="4">
    <source>
        <dbReference type="Proteomes" id="UP000304947"/>
    </source>
</evidence>
<feature type="region of interest" description="Disordered" evidence="1">
    <location>
        <begin position="839"/>
        <end position="869"/>
    </location>
</feature>
<feature type="signal peptide" evidence="2">
    <location>
        <begin position="1"/>
        <end position="17"/>
    </location>
</feature>
<feature type="chain" id="PRO_5020821338" evidence="2">
    <location>
        <begin position="18"/>
        <end position="1138"/>
    </location>
</feature>
<feature type="region of interest" description="Disordered" evidence="1">
    <location>
        <begin position="622"/>
        <end position="682"/>
    </location>
</feature>
<name>A0A4T0DQF7_AURPU</name>
<feature type="compositionally biased region" description="Polar residues" evidence="1">
    <location>
        <begin position="648"/>
        <end position="661"/>
    </location>
</feature>
<feature type="compositionally biased region" description="Polar residues" evidence="1">
    <location>
        <begin position="99"/>
        <end position="108"/>
    </location>
</feature>